<proteinExistence type="predicted"/>
<feature type="compositionally biased region" description="Polar residues" evidence="1">
    <location>
        <begin position="145"/>
        <end position="158"/>
    </location>
</feature>
<feature type="region of interest" description="Disordered" evidence="1">
    <location>
        <begin position="82"/>
        <end position="101"/>
    </location>
</feature>
<evidence type="ECO:0000313" key="2">
    <source>
        <dbReference type="EMBL" id="KAJ1134387.1"/>
    </source>
</evidence>
<feature type="region of interest" description="Disordered" evidence="1">
    <location>
        <begin position="1"/>
        <end position="65"/>
    </location>
</feature>
<feature type="compositionally biased region" description="Polar residues" evidence="1">
    <location>
        <begin position="30"/>
        <end position="48"/>
    </location>
</feature>
<comment type="caution">
    <text evidence="2">The sequence shown here is derived from an EMBL/GenBank/DDBJ whole genome shotgun (WGS) entry which is preliminary data.</text>
</comment>
<feature type="compositionally biased region" description="Polar residues" evidence="1">
    <location>
        <begin position="1"/>
        <end position="10"/>
    </location>
</feature>
<sequence>MPEASSSSIAPRSETRGGTHRMFLRGTGRSFETTLPSRSATDGTNSNTRRGRGVCGGLSDGGGDSHEAAGFGIMYRSGGENEGGISFHPGGTEPNGVRAKSMNIGRPFCTTVPEGGSDKYKLQAVEKHNREAVDIGYSGDEGSNAEVSRNASNEACGD</sequence>
<name>A0AAV7Q571_PLEWA</name>
<evidence type="ECO:0000313" key="3">
    <source>
        <dbReference type="Proteomes" id="UP001066276"/>
    </source>
</evidence>
<keyword evidence="3" id="KW-1185">Reference proteome</keyword>
<accession>A0AAV7Q571</accession>
<dbReference type="Proteomes" id="UP001066276">
    <property type="component" value="Chromosome 6"/>
</dbReference>
<reference evidence="2" key="1">
    <citation type="journal article" date="2022" name="bioRxiv">
        <title>Sequencing and chromosome-scale assembly of the giantPleurodeles waltlgenome.</title>
        <authorList>
            <person name="Brown T."/>
            <person name="Elewa A."/>
            <person name="Iarovenko S."/>
            <person name="Subramanian E."/>
            <person name="Araus A.J."/>
            <person name="Petzold A."/>
            <person name="Susuki M."/>
            <person name="Suzuki K.-i.T."/>
            <person name="Hayashi T."/>
            <person name="Toyoda A."/>
            <person name="Oliveira C."/>
            <person name="Osipova E."/>
            <person name="Leigh N.D."/>
            <person name="Simon A."/>
            <person name="Yun M.H."/>
        </authorList>
    </citation>
    <scope>NUCLEOTIDE SEQUENCE</scope>
    <source>
        <strain evidence="2">20211129_DDA</strain>
        <tissue evidence="2">Liver</tissue>
    </source>
</reference>
<evidence type="ECO:0000256" key="1">
    <source>
        <dbReference type="SAM" id="MobiDB-lite"/>
    </source>
</evidence>
<protein>
    <submittedName>
        <fullName evidence="2">Uncharacterized protein</fullName>
    </submittedName>
</protein>
<feature type="compositionally biased region" description="Gly residues" evidence="1">
    <location>
        <begin position="53"/>
        <end position="62"/>
    </location>
</feature>
<feature type="region of interest" description="Disordered" evidence="1">
    <location>
        <begin position="134"/>
        <end position="158"/>
    </location>
</feature>
<dbReference type="EMBL" id="JANPWB010000010">
    <property type="protein sequence ID" value="KAJ1134387.1"/>
    <property type="molecule type" value="Genomic_DNA"/>
</dbReference>
<gene>
    <name evidence="2" type="ORF">NDU88_000839</name>
</gene>
<dbReference type="AlphaFoldDB" id="A0AAV7Q571"/>
<organism evidence="2 3">
    <name type="scientific">Pleurodeles waltl</name>
    <name type="common">Iberian ribbed newt</name>
    <dbReference type="NCBI Taxonomy" id="8319"/>
    <lineage>
        <taxon>Eukaryota</taxon>
        <taxon>Metazoa</taxon>
        <taxon>Chordata</taxon>
        <taxon>Craniata</taxon>
        <taxon>Vertebrata</taxon>
        <taxon>Euteleostomi</taxon>
        <taxon>Amphibia</taxon>
        <taxon>Batrachia</taxon>
        <taxon>Caudata</taxon>
        <taxon>Salamandroidea</taxon>
        <taxon>Salamandridae</taxon>
        <taxon>Pleurodelinae</taxon>
        <taxon>Pleurodeles</taxon>
    </lineage>
</organism>